<protein>
    <recommendedName>
        <fullName evidence="3">Response receiver domain-containing protein</fullName>
    </recommendedName>
</protein>
<proteinExistence type="predicted"/>
<accession>A0A8D5AIN6</accession>
<evidence type="ECO:0000313" key="2">
    <source>
        <dbReference type="Proteomes" id="UP000824988"/>
    </source>
</evidence>
<gene>
    <name evidence="1" type="ORF">MoryE10_21520</name>
</gene>
<dbReference type="RefSeq" id="WP_082411372.1">
    <property type="nucleotide sequence ID" value="NZ_AP019782.1"/>
</dbReference>
<dbReference type="EMBL" id="AP019782">
    <property type="protein sequence ID" value="BBL71546.1"/>
    <property type="molecule type" value="Genomic_DNA"/>
</dbReference>
<dbReference type="AlphaFoldDB" id="A0A8D5AIN6"/>
<dbReference type="KEGG" id="moz:MoryE10_21520"/>
<evidence type="ECO:0008006" key="3">
    <source>
        <dbReference type="Google" id="ProtNLM"/>
    </source>
</evidence>
<dbReference type="Proteomes" id="UP000824988">
    <property type="component" value="Chromosome"/>
</dbReference>
<evidence type="ECO:0000313" key="1">
    <source>
        <dbReference type="EMBL" id="BBL71546.1"/>
    </source>
</evidence>
<reference evidence="1" key="1">
    <citation type="submission" date="2019-06" db="EMBL/GenBank/DDBJ databases">
        <title>Complete genome sequence of Methylogaea oryzae strain JCM16910.</title>
        <authorList>
            <person name="Asakawa S."/>
        </authorList>
    </citation>
    <scope>NUCLEOTIDE SEQUENCE</scope>
    <source>
        <strain evidence="1">E10</strain>
    </source>
</reference>
<organism evidence="1 2">
    <name type="scientific">Methylogaea oryzae</name>
    <dbReference type="NCBI Taxonomy" id="1295382"/>
    <lineage>
        <taxon>Bacteria</taxon>
        <taxon>Pseudomonadati</taxon>
        <taxon>Pseudomonadota</taxon>
        <taxon>Gammaproteobacteria</taxon>
        <taxon>Methylococcales</taxon>
        <taxon>Methylococcaceae</taxon>
        <taxon>Methylogaea</taxon>
    </lineage>
</organism>
<name>A0A8D5AIN6_9GAMM</name>
<sequence>MIFSAPRFVVVDDKEQHLLAITQAFQQLGSPCLGIHYDPAEDLNRDHFRSVRCLFFDLHLMDGLAGTDHRRHYALIASILEENISPRGGPFILVVWTEHAHLKNELQEYLEANLDPTKLYTRPLAVLSLAKEEFIHTDTGTVKDSIDIRNAIRHTVLSNAQLAVLLGWESDVQGAAGDTMASLLNLIPITQRTSASFSGALDKILSRLAREAVGPKNVELDHRAAINNALAPILIDRIMNQRVEEHPNELWKKAVTLYEDESSADADEAGPINWMLHLATPDSEKIRPTDWGAVVAWPFGWTDNVLSRWTGLTIQEMLCDEFKLKTDAKYNPVLVRIGAACDYAQNKKGPITYLFALEVLEEYKQKNKTPDSIWKSPTFVNPTSSQVFRLNVHVRFPITCIRKSHCRWTSRYRLREQLLMNLITSASNYMSRPGIVQLPVR</sequence>
<keyword evidence="2" id="KW-1185">Reference proteome</keyword>